<evidence type="ECO:0000259" key="2">
    <source>
        <dbReference type="Pfam" id="PF23275"/>
    </source>
</evidence>
<evidence type="ECO:0000313" key="3">
    <source>
        <dbReference type="EMBL" id="TCJ94416.1"/>
    </source>
</evidence>
<dbReference type="Proteomes" id="UP000294856">
    <property type="component" value="Unassembled WGS sequence"/>
</dbReference>
<accession>A0A4R1FHZ7</accession>
<dbReference type="AlphaFoldDB" id="A0A4R1FHZ7"/>
<keyword evidence="4" id="KW-1185">Reference proteome</keyword>
<reference evidence="3 4" key="1">
    <citation type="submission" date="2019-03" db="EMBL/GenBank/DDBJ databases">
        <title>Genomic Encyclopedia of Type Strains, Phase IV (KMG-IV): sequencing the most valuable type-strain genomes for metagenomic binning, comparative biology and taxonomic classification.</title>
        <authorList>
            <person name="Goeker M."/>
        </authorList>
    </citation>
    <scope>NUCLEOTIDE SEQUENCE [LARGE SCALE GENOMIC DNA]</scope>
    <source>
        <strain evidence="3 4">DSM 44684</strain>
    </source>
</reference>
<organism evidence="3 4">
    <name type="scientific">Nocardia alba</name>
    <dbReference type="NCBI Taxonomy" id="225051"/>
    <lineage>
        <taxon>Bacteria</taxon>
        <taxon>Bacillati</taxon>
        <taxon>Actinomycetota</taxon>
        <taxon>Actinomycetes</taxon>
        <taxon>Mycobacteriales</taxon>
        <taxon>Nocardiaceae</taxon>
        <taxon>Nocardia</taxon>
    </lineage>
</organism>
<dbReference type="OrthoDB" id="4760328at2"/>
<dbReference type="RefSeq" id="WP_067448108.1">
    <property type="nucleotide sequence ID" value="NZ_SMFR01000004.1"/>
</dbReference>
<feature type="compositionally biased region" description="Basic and acidic residues" evidence="1">
    <location>
        <begin position="533"/>
        <end position="551"/>
    </location>
</feature>
<gene>
    <name evidence="3" type="ORF">DFR71_5015</name>
</gene>
<feature type="domain" description="TPR repeat" evidence="2">
    <location>
        <begin position="2"/>
        <end position="223"/>
    </location>
</feature>
<protein>
    <recommendedName>
        <fullName evidence="2">TPR repeat domain-containing protein</fullName>
    </recommendedName>
</protein>
<dbReference type="Pfam" id="PF23275">
    <property type="entry name" value="TPR_23"/>
    <property type="match status" value="1"/>
</dbReference>
<comment type="caution">
    <text evidence="3">The sequence shown here is derived from an EMBL/GenBank/DDBJ whole genome shotgun (WGS) entry which is preliminary data.</text>
</comment>
<evidence type="ECO:0000313" key="4">
    <source>
        <dbReference type="Proteomes" id="UP000294856"/>
    </source>
</evidence>
<proteinExistence type="predicted"/>
<dbReference type="EMBL" id="SMFR01000004">
    <property type="protein sequence ID" value="TCJ94416.1"/>
    <property type="molecule type" value="Genomic_DNA"/>
</dbReference>
<feature type="region of interest" description="Disordered" evidence="1">
    <location>
        <begin position="531"/>
        <end position="551"/>
    </location>
</feature>
<name>A0A4R1FHZ7_9NOCA</name>
<dbReference type="STRING" id="1210063.GCA_001612665_01713"/>
<evidence type="ECO:0000256" key="1">
    <source>
        <dbReference type="SAM" id="MobiDB-lite"/>
    </source>
</evidence>
<dbReference type="InterPro" id="IPR057037">
    <property type="entry name" value="TPR_rep_actino"/>
</dbReference>
<sequence>MASGQQVVIPQQQLDYLTSVMRDLDGMSVTQISQIGAGLPNGQDKVVQAGLADAIQLASNPQVTSSGLTAAQGGKVGVDFGGLGALPSQLRTTLTEDPKNSLTKKDDLLTVSNILGKGSPLLAEGTDADRALLNQAVNIASRDSYPVVPGGADVTGFTDTTDDSIASKILSQAGGDRAAVHDLLTGQGMDAVLAPGEKFDNQAAIGTLLDHNWHGSDDGVTTVLKTIDDNATSSNSHVNSEAGQSARQLANYVSTHREALLNLTDETGGPGNLLQDPVSIGSANPQMTAQLGDTLANYIPAMAGVRDSDLAAHGFYDNNGGDFDKKAMTNVFAVIDSDPDAAKQFNANAYQAVADLNQKFGATGATDYSLAEWGARIDQAAQDGALLEIGTREADAATAQKEKMALFDSVREVGAFGLKRIPLAGDLLELGWKSTSPEVRLGALGTVPEVATHVDTSNYGSTPAQTYNILQGIANSPGHPDLRSDPNIGRYFDQETGQLRSFDEIRHEGGRPAGTNLPELNTNVAKYAPTVSEYRDRWDSGHGREPGDAPK</sequence>